<evidence type="ECO:0000313" key="2">
    <source>
        <dbReference type="EMBL" id="CUR60371.1"/>
    </source>
</evidence>
<feature type="region of interest" description="Disordered" evidence="1">
    <location>
        <begin position="1"/>
        <end position="30"/>
    </location>
</feature>
<evidence type="ECO:0008006" key="3">
    <source>
        <dbReference type="Google" id="ProtNLM"/>
    </source>
</evidence>
<accession>A0A2P2CEK7</accession>
<dbReference type="EMBL" id="CZKA01000072">
    <property type="protein sequence ID" value="CUR60371.1"/>
    <property type="molecule type" value="Genomic_DNA"/>
</dbReference>
<sequence>MSETKLQNRYAGKRLKDPAGRPTSKVDAPLTRGAAKTELLRSAPAPVALGARSRHFARRFSGGLTPTLATEIKAAGGGRDWFEKQLYPARIKDARGTKIDRWFPSLQQSPKQIFDGGVAWEVMADLSKWTMCRRIHSKHQLLEQMVDFWSNLLHVPLMDDSAYFYRLSYDTMIRTYALSSFTQLLQHSTTHPAMGLFLDNAVSTKDNPNENLGRELLELHTVGVDAGYSEKDVKASAKMLTGYRVDLYWPSFRAYYDPDVHYAGHLKIMGFDTAKAGNHNAHDGRRATKAYLKYLAHHPATARRLARRLCVKFVSDTPSAGLVNTVARAYLKHDTAIRPTLRAMVDHPEFATSAGEKVRTPAEDYVATVRSLGIQLSRPTDDWSFANAMYWQYRELGQAPYEWPAPNGFPYDNRSWSSAGRILSSIDTHRSVTAGWWPSADRHQAAWRSDAAWLPRLPATVDEVIIHIGRLVLGQPPSLQIRKGIAQVLGFTRGHHLTAEEASNNSWYLVDTIVTSLLDSPTHLHR</sequence>
<reference evidence="2" key="1">
    <citation type="submission" date="2015-08" db="EMBL/GenBank/DDBJ databases">
        <authorList>
            <person name="Babu N.S."/>
            <person name="Beckwith C.J."/>
            <person name="Beseler K.G."/>
            <person name="Brison A."/>
            <person name="Carone J.V."/>
            <person name="Caskin T.P."/>
            <person name="Diamond M."/>
            <person name="Durham M.E."/>
            <person name="Foxe J.M."/>
            <person name="Go M."/>
            <person name="Henderson B.A."/>
            <person name="Jones I.B."/>
            <person name="McGettigan J.A."/>
            <person name="Micheletti S.J."/>
            <person name="Nasrallah M.E."/>
            <person name="Ortiz D."/>
            <person name="Piller C.R."/>
            <person name="Privatt S.R."/>
            <person name="Schneider S.L."/>
            <person name="Sharp S."/>
            <person name="Smith T.C."/>
            <person name="Stanton J.D."/>
            <person name="Ullery H.E."/>
            <person name="Wilson R.J."/>
            <person name="Serrano M.G."/>
            <person name="Buck G."/>
            <person name="Lee V."/>
            <person name="Wang Y."/>
            <person name="Carvalho R."/>
            <person name="Voegtly L."/>
            <person name="Shi R."/>
            <person name="Duckworth R."/>
            <person name="Johnson A."/>
            <person name="Loviza R."/>
            <person name="Walstead R."/>
            <person name="Shah Z."/>
            <person name="Kiflezghi M."/>
            <person name="Wade K."/>
            <person name="Ball S.L."/>
            <person name="Bradley K.W."/>
            <person name="Asai D.J."/>
            <person name="Bowman C.A."/>
            <person name="Russell D.A."/>
            <person name="Pope W.H."/>
            <person name="Jacobs-Sera D."/>
            <person name="Hendrix R.W."/>
            <person name="Hatfull G.F."/>
        </authorList>
    </citation>
    <scope>NUCLEOTIDE SEQUENCE</scope>
</reference>
<name>A0A2P2CEK7_9ZZZZ</name>
<proteinExistence type="predicted"/>
<dbReference type="Pfam" id="PF08811">
    <property type="entry name" value="DUF1800"/>
    <property type="match status" value="1"/>
</dbReference>
<evidence type="ECO:0000256" key="1">
    <source>
        <dbReference type="SAM" id="MobiDB-lite"/>
    </source>
</evidence>
<protein>
    <recommendedName>
        <fullName evidence="3">DUF1800 domain-containing protein</fullName>
    </recommendedName>
</protein>
<gene>
    <name evidence="2" type="ORF">NOCA2740028</name>
</gene>
<dbReference type="InterPro" id="IPR014917">
    <property type="entry name" value="DUF1800"/>
</dbReference>
<dbReference type="AlphaFoldDB" id="A0A2P2CEK7"/>
<organism evidence="2">
    <name type="scientific">metagenome</name>
    <dbReference type="NCBI Taxonomy" id="256318"/>
    <lineage>
        <taxon>unclassified sequences</taxon>
        <taxon>metagenomes</taxon>
    </lineage>
</organism>